<dbReference type="Gene3D" id="3.40.190.10">
    <property type="entry name" value="Periplasmic binding protein-like II"/>
    <property type="match status" value="2"/>
</dbReference>
<protein>
    <submittedName>
        <fullName evidence="6">LysR substrate-binding domain-containing protein</fullName>
    </submittedName>
</protein>
<keyword evidence="7" id="KW-1185">Reference proteome</keyword>
<dbReference type="Proteomes" id="UP001596303">
    <property type="component" value="Unassembled WGS sequence"/>
</dbReference>
<dbReference type="Pfam" id="PF03466">
    <property type="entry name" value="LysR_substrate"/>
    <property type="match status" value="1"/>
</dbReference>
<dbReference type="SUPFAM" id="SSF46785">
    <property type="entry name" value="Winged helix' DNA-binding domain"/>
    <property type="match status" value="1"/>
</dbReference>
<evidence type="ECO:0000256" key="1">
    <source>
        <dbReference type="ARBA" id="ARBA00009437"/>
    </source>
</evidence>
<evidence type="ECO:0000256" key="4">
    <source>
        <dbReference type="ARBA" id="ARBA00023163"/>
    </source>
</evidence>
<dbReference type="RefSeq" id="WP_377380441.1">
    <property type="nucleotide sequence ID" value="NZ_JBHSSW010000028.1"/>
</dbReference>
<evidence type="ECO:0000259" key="5">
    <source>
        <dbReference type="PROSITE" id="PS50931"/>
    </source>
</evidence>
<sequence>MVDDFSLRKIDLNLLHVFEAIYTTGNITKAGEQLNMAQPTVSNALTRLRKQFNDPLFRRADKGVTPTPAARALIGPVRKALLILKNSLELETGFRPSESKRTFNIAIQGFANGFIVPELLSRIVPEAPSVKIRISDIDQMQSEDSLVSGDIDLAINAYIRDRDELELERLHVIGTAIVVRKEHSKIGDTISLEQFNTAKHVTLRQRSEVRQQIDAFLKQLGVNRTIVCEVAGGQHLPQIVEKTDLVAILPRFFAMDIADKYNLKVLDMPFDLPGSQLIVATTKEANLDPAIQWFKGHVLDVVEFLAKKER</sequence>
<reference evidence="7" key="1">
    <citation type="journal article" date="2019" name="Int. J. Syst. Evol. Microbiol.">
        <title>The Global Catalogue of Microorganisms (GCM) 10K type strain sequencing project: providing services to taxonomists for standard genome sequencing and annotation.</title>
        <authorList>
            <consortium name="The Broad Institute Genomics Platform"/>
            <consortium name="The Broad Institute Genome Sequencing Center for Infectious Disease"/>
            <person name="Wu L."/>
            <person name="Ma J."/>
        </authorList>
    </citation>
    <scope>NUCLEOTIDE SEQUENCE [LARGE SCALE GENOMIC DNA]</scope>
    <source>
        <strain evidence="7">CGMCC-1.15741</strain>
    </source>
</reference>
<dbReference type="PANTHER" id="PTHR30118">
    <property type="entry name" value="HTH-TYPE TRANSCRIPTIONAL REGULATOR LEUO-RELATED"/>
    <property type="match status" value="1"/>
</dbReference>
<comment type="caution">
    <text evidence="6">The sequence shown here is derived from an EMBL/GenBank/DDBJ whole genome shotgun (WGS) entry which is preliminary data.</text>
</comment>
<dbReference type="PRINTS" id="PR00039">
    <property type="entry name" value="HTHLYSR"/>
</dbReference>
<evidence type="ECO:0000256" key="2">
    <source>
        <dbReference type="ARBA" id="ARBA00023015"/>
    </source>
</evidence>
<feature type="domain" description="HTH lysR-type" evidence="5">
    <location>
        <begin position="10"/>
        <end position="67"/>
    </location>
</feature>
<evidence type="ECO:0000313" key="6">
    <source>
        <dbReference type="EMBL" id="MFC6199411.1"/>
    </source>
</evidence>
<comment type="similarity">
    <text evidence="1">Belongs to the LysR transcriptional regulatory family.</text>
</comment>
<dbReference type="SUPFAM" id="SSF53850">
    <property type="entry name" value="Periplasmic binding protein-like II"/>
    <property type="match status" value="1"/>
</dbReference>
<dbReference type="InterPro" id="IPR050389">
    <property type="entry name" value="LysR-type_TF"/>
</dbReference>
<dbReference type="EMBL" id="JBHSSW010000028">
    <property type="protein sequence ID" value="MFC6199411.1"/>
    <property type="molecule type" value="Genomic_DNA"/>
</dbReference>
<dbReference type="Pfam" id="PF00126">
    <property type="entry name" value="HTH_1"/>
    <property type="match status" value="1"/>
</dbReference>
<organism evidence="6 7">
    <name type="scientific">Ponticaulis profundi</name>
    <dbReference type="NCBI Taxonomy" id="2665222"/>
    <lineage>
        <taxon>Bacteria</taxon>
        <taxon>Pseudomonadati</taxon>
        <taxon>Pseudomonadota</taxon>
        <taxon>Alphaproteobacteria</taxon>
        <taxon>Hyphomonadales</taxon>
        <taxon>Hyphomonadaceae</taxon>
        <taxon>Ponticaulis</taxon>
    </lineage>
</organism>
<dbReference type="PROSITE" id="PS50931">
    <property type="entry name" value="HTH_LYSR"/>
    <property type="match status" value="1"/>
</dbReference>
<keyword evidence="2" id="KW-0805">Transcription regulation</keyword>
<proteinExistence type="inferred from homology"/>
<accession>A0ABW1SCI7</accession>
<evidence type="ECO:0000313" key="7">
    <source>
        <dbReference type="Proteomes" id="UP001596303"/>
    </source>
</evidence>
<dbReference type="InterPro" id="IPR036390">
    <property type="entry name" value="WH_DNA-bd_sf"/>
</dbReference>
<dbReference type="InterPro" id="IPR000847">
    <property type="entry name" value="LysR_HTH_N"/>
</dbReference>
<dbReference type="CDD" id="cd08417">
    <property type="entry name" value="PBP2_Nitroaromatics_like"/>
    <property type="match status" value="1"/>
</dbReference>
<dbReference type="InterPro" id="IPR036388">
    <property type="entry name" value="WH-like_DNA-bd_sf"/>
</dbReference>
<dbReference type="PANTHER" id="PTHR30118:SF15">
    <property type="entry name" value="TRANSCRIPTIONAL REGULATORY PROTEIN"/>
    <property type="match status" value="1"/>
</dbReference>
<gene>
    <name evidence="6" type="ORF">ACFQDM_15095</name>
</gene>
<dbReference type="InterPro" id="IPR037402">
    <property type="entry name" value="YidZ_PBP2"/>
</dbReference>
<dbReference type="InterPro" id="IPR005119">
    <property type="entry name" value="LysR_subst-bd"/>
</dbReference>
<keyword evidence="4" id="KW-0804">Transcription</keyword>
<dbReference type="Gene3D" id="1.10.10.10">
    <property type="entry name" value="Winged helix-like DNA-binding domain superfamily/Winged helix DNA-binding domain"/>
    <property type="match status" value="1"/>
</dbReference>
<name>A0ABW1SCI7_9PROT</name>
<evidence type="ECO:0000256" key="3">
    <source>
        <dbReference type="ARBA" id="ARBA00023125"/>
    </source>
</evidence>
<keyword evidence="3" id="KW-0238">DNA-binding</keyword>